<evidence type="ECO:0000256" key="3">
    <source>
        <dbReference type="ARBA" id="ARBA00022723"/>
    </source>
</evidence>
<dbReference type="GO" id="GO:0051537">
    <property type="term" value="F:2 iron, 2 sulfur cluster binding"/>
    <property type="evidence" value="ECO:0007669"/>
    <property type="project" value="UniProtKB-KW"/>
</dbReference>
<dbReference type="InterPro" id="IPR041921">
    <property type="entry name" value="NuoE_N"/>
</dbReference>
<feature type="binding site" evidence="7">
    <location>
        <position position="84"/>
    </location>
    <ligand>
        <name>[2Fe-2S] cluster</name>
        <dbReference type="ChEBI" id="CHEBI:190135"/>
    </ligand>
</feature>
<dbReference type="Gene3D" id="1.10.10.1590">
    <property type="entry name" value="NADH-quinone oxidoreductase subunit E"/>
    <property type="match status" value="1"/>
</dbReference>
<dbReference type="PIRSF" id="PIRSF000216">
    <property type="entry name" value="NADH_DH_24kDa"/>
    <property type="match status" value="1"/>
</dbReference>
<organism evidence="8 9">
    <name type="scientific">Clostridium cavendishii DSM 21758</name>
    <dbReference type="NCBI Taxonomy" id="1121302"/>
    <lineage>
        <taxon>Bacteria</taxon>
        <taxon>Bacillati</taxon>
        <taxon>Bacillota</taxon>
        <taxon>Clostridia</taxon>
        <taxon>Eubacteriales</taxon>
        <taxon>Clostridiaceae</taxon>
        <taxon>Clostridium</taxon>
    </lineage>
</organism>
<dbReference type="InterPro" id="IPR028431">
    <property type="entry name" value="NADP_DH_HndA-like"/>
</dbReference>
<evidence type="ECO:0000256" key="7">
    <source>
        <dbReference type="PIRSR" id="PIRSR000216-1"/>
    </source>
</evidence>
<dbReference type="FunFam" id="3.40.30.10:FF:000015">
    <property type="entry name" value="NADH-quinone oxidoreductase subunit E"/>
    <property type="match status" value="1"/>
</dbReference>
<keyword evidence="9" id="KW-1185">Reference proteome</keyword>
<reference evidence="8 9" key="1">
    <citation type="submission" date="2016-11" db="EMBL/GenBank/DDBJ databases">
        <authorList>
            <person name="Jaros S."/>
            <person name="Januszkiewicz K."/>
            <person name="Wedrychowicz H."/>
        </authorList>
    </citation>
    <scope>NUCLEOTIDE SEQUENCE [LARGE SCALE GENOMIC DNA]</scope>
    <source>
        <strain evidence="8 9">DSM 21758</strain>
    </source>
</reference>
<accession>A0A1M6ERB4</accession>
<dbReference type="Pfam" id="PF01257">
    <property type="entry name" value="2Fe-2S_thioredx"/>
    <property type="match status" value="1"/>
</dbReference>
<comment type="cofactor">
    <cofactor evidence="6">
        <name>[2Fe-2S] cluster</name>
        <dbReference type="ChEBI" id="CHEBI:190135"/>
    </cofactor>
</comment>
<dbReference type="InterPro" id="IPR036249">
    <property type="entry name" value="Thioredoxin-like_sf"/>
</dbReference>
<evidence type="ECO:0000256" key="1">
    <source>
        <dbReference type="ARBA" id="ARBA00010643"/>
    </source>
</evidence>
<name>A0A1M6ERB4_9CLOT</name>
<dbReference type="SUPFAM" id="SSF52833">
    <property type="entry name" value="Thioredoxin-like"/>
    <property type="match status" value="1"/>
</dbReference>
<dbReference type="AlphaFoldDB" id="A0A1M6ERB4"/>
<comment type="similarity">
    <text evidence="1">Belongs to the complex I 24 kDa subunit family.</text>
</comment>
<keyword evidence="2 7" id="KW-0001">2Fe-2S</keyword>
<evidence type="ECO:0000256" key="5">
    <source>
        <dbReference type="ARBA" id="ARBA00023014"/>
    </source>
</evidence>
<dbReference type="InterPro" id="IPR002023">
    <property type="entry name" value="NuoE-like"/>
</dbReference>
<evidence type="ECO:0000313" key="9">
    <source>
        <dbReference type="Proteomes" id="UP000184310"/>
    </source>
</evidence>
<dbReference type="InterPro" id="IPR042128">
    <property type="entry name" value="NuoE_dom"/>
</dbReference>
<evidence type="ECO:0000256" key="6">
    <source>
        <dbReference type="ARBA" id="ARBA00034078"/>
    </source>
</evidence>
<feature type="binding site" evidence="7">
    <location>
        <position position="89"/>
    </location>
    <ligand>
        <name>[2Fe-2S] cluster</name>
        <dbReference type="ChEBI" id="CHEBI:190135"/>
    </ligand>
</feature>
<dbReference type="CDD" id="cd03064">
    <property type="entry name" value="TRX_Fd_NuoE"/>
    <property type="match status" value="1"/>
</dbReference>
<dbReference type="Proteomes" id="UP000184310">
    <property type="component" value="Unassembled WGS sequence"/>
</dbReference>
<feature type="binding site" evidence="7">
    <location>
        <position position="125"/>
    </location>
    <ligand>
        <name>[2Fe-2S] cluster</name>
        <dbReference type="ChEBI" id="CHEBI:190135"/>
    </ligand>
</feature>
<proteinExistence type="inferred from homology"/>
<protein>
    <submittedName>
        <fullName evidence="8">NAD(P)-dependent iron-only hydrogenase diaphorase component iron-sulfur protein</fullName>
    </submittedName>
</protein>
<evidence type="ECO:0000256" key="4">
    <source>
        <dbReference type="ARBA" id="ARBA00023004"/>
    </source>
</evidence>
<dbReference type="PANTHER" id="PTHR43342:SF2">
    <property type="entry name" value="POTENTIAL NAD-REDUCING HYDROGENASE SUBUNIT"/>
    <property type="match status" value="1"/>
</dbReference>
<gene>
    <name evidence="8" type="ORF">SAMN02745163_00923</name>
</gene>
<dbReference type="PANTHER" id="PTHR43342">
    <property type="entry name" value="NADH-QUINONE OXIDOREDUCTASE, E SUBUNIT"/>
    <property type="match status" value="1"/>
</dbReference>
<keyword evidence="4 7" id="KW-0408">Iron</keyword>
<keyword evidence="5 7" id="KW-0411">Iron-sulfur</keyword>
<dbReference type="GO" id="GO:0046872">
    <property type="term" value="F:metal ion binding"/>
    <property type="evidence" value="ECO:0007669"/>
    <property type="project" value="UniProtKB-KW"/>
</dbReference>
<dbReference type="EMBL" id="FQZB01000005">
    <property type="protein sequence ID" value="SHI87963.1"/>
    <property type="molecule type" value="Genomic_DNA"/>
</dbReference>
<dbReference type="Gene3D" id="3.40.30.10">
    <property type="entry name" value="Glutaredoxin"/>
    <property type="match status" value="1"/>
</dbReference>
<evidence type="ECO:0000313" key="8">
    <source>
        <dbReference type="EMBL" id="SHI87963.1"/>
    </source>
</evidence>
<keyword evidence="3 7" id="KW-0479">Metal-binding</keyword>
<dbReference type="STRING" id="1121302.SAMN02745163_00923"/>
<dbReference type="RefSeq" id="WP_200802837.1">
    <property type="nucleotide sequence ID" value="NZ_FQZB01000005.1"/>
</dbReference>
<dbReference type="GO" id="GO:0016491">
    <property type="term" value="F:oxidoreductase activity"/>
    <property type="evidence" value="ECO:0007669"/>
    <property type="project" value="InterPro"/>
</dbReference>
<feature type="binding site" evidence="7">
    <location>
        <position position="129"/>
    </location>
    <ligand>
        <name>[2Fe-2S] cluster</name>
        <dbReference type="ChEBI" id="CHEBI:190135"/>
    </ligand>
</feature>
<sequence length="161" mass="17617">MVNVCGSSGKFKELVEFIETQKGPDGSLIGVLHKAQSLYGYLGEEVISFISKEMNIPESKIYGVITFYSYFTTEPKGKYVISVCTGTACFVRGAGDILEEFKKELSIKPGETTDDGKYTLDTIRCVGACGIAPVVSINDKIYGKCTKSQVKEILKELEGQE</sequence>
<comment type="cofactor">
    <cofactor evidence="7">
        <name>[2Fe-2S] cluster</name>
        <dbReference type="ChEBI" id="CHEBI:190135"/>
    </cofactor>
    <text evidence="7">Binds 1 [2Fe-2S] cluster.</text>
</comment>
<evidence type="ECO:0000256" key="2">
    <source>
        <dbReference type="ARBA" id="ARBA00022714"/>
    </source>
</evidence>